<reference evidence="2" key="1">
    <citation type="submission" date="2020-06" db="EMBL/GenBank/DDBJ databases">
        <authorList>
            <person name="Li T."/>
            <person name="Hu X."/>
            <person name="Zhang T."/>
            <person name="Song X."/>
            <person name="Zhang H."/>
            <person name="Dai N."/>
            <person name="Sheng W."/>
            <person name="Hou X."/>
            <person name="Wei L."/>
        </authorList>
    </citation>
    <scope>NUCLEOTIDE SEQUENCE</scope>
    <source>
        <strain evidence="2">3651</strain>
        <tissue evidence="2">Leaf</tissue>
    </source>
</reference>
<protein>
    <submittedName>
        <fullName evidence="2">Uncharacterized protein</fullName>
    </submittedName>
</protein>
<feature type="region of interest" description="Disordered" evidence="1">
    <location>
        <begin position="75"/>
        <end position="99"/>
    </location>
</feature>
<evidence type="ECO:0000256" key="1">
    <source>
        <dbReference type="SAM" id="MobiDB-lite"/>
    </source>
</evidence>
<dbReference type="AlphaFoldDB" id="A0AAE2CDS0"/>
<keyword evidence="3" id="KW-1185">Reference proteome</keyword>
<dbReference type="EMBL" id="JACGWO010000009">
    <property type="protein sequence ID" value="KAK4418385.1"/>
    <property type="molecule type" value="Genomic_DNA"/>
</dbReference>
<proteinExistence type="predicted"/>
<accession>A0AAE2CDS0</accession>
<comment type="caution">
    <text evidence="2">The sequence shown here is derived from an EMBL/GenBank/DDBJ whole genome shotgun (WGS) entry which is preliminary data.</text>
</comment>
<evidence type="ECO:0000313" key="3">
    <source>
        <dbReference type="Proteomes" id="UP001293254"/>
    </source>
</evidence>
<organism evidence="2 3">
    <name type="scientific">Sesamum alatum</name>
    <dbReference type="NCBI Taxonomy" id="300844"/>
    <lineage>
        <taxon>Eukaryota</taxon>
        <taxon>Viridiplantae</taxon>
        <taxon>Streptophyta</taxon>
        <taxon>Embryophyta</taxon>
        <taxon>Tracheophyta</taxon>
        <taxon>Spermatophyta</taxon>
        <taxon>Magnoliopsida</taxon>
        <taxon>eudicotyledons</taxon>
        <taxon>Gunneridae</taxon>
        <taxon>Pentapetalae</taxon>
        <taxon>asterids</taxon>
        <taxon>lamiids</taxon>
        <taxon>Lamiales</taxon>
        <taxon>Pedaliaceae</taxon>
        <taxon>Sesamum</taxon>
    </lineage>
</organism>
<name>A0AAE2CDS0_9LAMI</name>
<evidence type="ECO:0000313" key="2">
    <source>
        <dbReference type="EMBL" id="KAK4418385.1"/>
    </source>
</evidence>
<reference evidence="2" key="2">
    <citation type="journal article" date="2024" name="Plant">
        <title>Genomic evolution and insights into agronomic trait innovations of Sesamum species.</title>
        <authorList>
            <person name="Miao H."/>
            <person name="Wang L."/>
            <person name="Qu L."/>
            <person name="Liu H."/>
            <person name="Sun Y."/>
            <person name="Le M."/>
            <person name="Wang Q."/>
            <person name="Wei S."/>
            <person name="Zheng Y."/>
            <person name="Lin W."/>
            <person name="Duan Y."/>
            <person name="Cao H."/>
            <person name="Xiong S."/>
            <person name="Wang X."/>
            <person name="Wei L."/>
            <person name="Li C."/>
            <person name="Ma Q."/>
            <person name="Ju M."/>
            <person name="Zhao R."/>
            <person name="Li G."/>
            <person name="Mu C."/>
            <person name="Tian Q."/>
            <person name="Mei H."/>
            <person name="Zhang T."/>
            <person name="Gao T."/>
            <person name="Zhang H."/>
        </authorList>
    </citation>
    <scope>NUCLEOTIDE SEQUENCE</scope>
    <source>
        <strain evidence="2">3651</strain>
    </source>
</reference>
<dbReference type="Proteomes" id="UP001293254">
    <property type="component" value="Unassembled WGS sequence"/>
</dbReference>
<feature type="compositionally biased region" description="Basic and acidic residues" evidence="1">
    <location>
        <begin position="75"/>
        <end position="87"/>
    </location>
</feature>
<sequence length="203" mass="22877">MWYDSAGITKERRYYIIVNKGFKLLIDTNDFRKEYKRVFSSREVVVYVDTVSGAEDGGVDEGGAGAVQSRRIAENVHQDPETIHRDPETEDPGSNTNPTILPPLNEVLNEEDALEDAVITQDWQCLTQDTPVYRLGPSMYQQLGLSNQHLGVQARVQIGAPLPMFASQGVPRFILPRMSSQLEHPIINEGGYKYLDLNKRARN</sequence>
<gene>
    <name evidence="2" type="ORF">Salat_2251200</name>
</gene>